<dbReference type="GO" id="GO:0003677">
    <property type="term" value="F:DNA binding"/>
    <property type="evidence" value="ECO:0007669"/>
    <property type="project" value="UniProtKB-KW"/>
</dbReference>
<keyword evidence="3" id="KW-0238">DNA-binding</keyword>
<dbReference type="GO" id="GO:0006355">
    <property type="term" value="P:regulation of DNA-templated transcription"/>
    <property type="evidence" value="ECO:0007669"/>
    <property type="project" value="UniProtKB-ARBA"/>
</dbReference>
<dbReference type="PANTHER" id="PTHR21654:SF66">
    <property type="entry name" value="TRIHELIX TRANSCRIPTION FACTOR GT-3B"/>
    <property type="match status" value="1"/>
</dbReference>
<dbReference type="EMBL" id="CACSLK010030184">
    <property type="protein sequence ID" value="CAA0836285.1"/>
    <property type="molecule type" value="Genomic_DNA"/>
</dbReference>
<dbReference type="InterPro" id="IPR001005">
    <property type="entry name" value="SANT/Myb"/>
</dbReference>
<evidence type="ECO:0000313" key="8">
    <source>
        <dbReference type="EMBL" id="CAA0836285.1"/>
    </source>
</evidence>
<evidence type="ECO:0000313" key="9">
    <source>
        <dbReference type="Proteomes" id="UP001153555"/>
    </source>
</evidence>
<dbReference type="Proteomes" id="UP001153555">
    <property type="component" value="Unassembled WGS sequence"/>
</dbReference>
<dbReference type="Pfam" id="PF13837">
    <property type="entry name" value="Myb_DNA-bind_4"/>
    <property type="match status" value="1"/>
</dbReference>
<dbReference type="GO" id="GO:0005634">
    <property type="term" value="C:nucleus"/>
    <property type="evidence" value="ECO:0007669"/>
    <property type="project" value="UniProtKB-SubCell"/>
</dbReference>
<dbReference type="AlphaFoldDB" id="A0A9N7NT41"/>
<sequence>MDHHQGLHGHHHHHHLLHHQYSAVGPNIDQVIGPADNRLPQWSLQETQDFLVIRAELDQAFMETKRNKLLWEVISARMKEKGHNRSAEQCKCKWKNLVTRYKGCETMEVEGLRQQFPFYNELQTIFAARMQRMLWHEAETGGGAGGSSSRQRLTVASAASQFSSDEEEPPYNEDVPSEGDKAGGSGGPVRNKKRKAKASTSSAGNNGNTPVQNNNNNSSAAVLNGIREMMEEYMRQQMLMEARWIEAYERHEVERRAKEAEWRETMQALENERLVMESRWREREAERREREEQRSQKRDALINALLNKLRREEGNNM</sequence>
<feature type="compositionally biased region" description="Acidic residues" evidence="6">
    <location>
        <begin position="164"/>
        <end position="177"/>
    </location>
</feature>
<evidence type="ECO:0000256" key="6">
    <source>
        <dbReference type="SAM" id="MobiDB-lite"/>
    </source>
</evidence>
<proteinExistence type="predicted"/>
<keyword evidence="2" id="KW-0805">Transcription regulation</keyword>
<keyword evidence="4" id="KW-0804">Transcription</keyword>
<keyword evidence="5" id="KW-0539">Nucleus</keyword>
<dbReference type="InterPro" id="IPR044822">
    <property type="entry name" value="Myb_DNA-bind_4"/>
</dbReference>
<dbReference type="PANTHER" id="PTHR21654">
    <property type="entry name" value="FI21293P1"/>
    <property type="match status" value="1"/>
</dbReference>
<feature type="compositionally biased region" description="Low complexity" evidence="6">
    <location>
        <begin position="198"/>
        <end position="218"/>
    </location>
</feature>
<feature type="compositionally biased region" description="Polar residues" evidence="6">
    <location>
        <begin position="150"/>
        <end position="163"/>
    </location>
</feature>
<evidence type="ECO:0000256" key="1">
    <source>
        <dbReference type="ARBA" id="ARBA00004123"/>
    </source>
</evidence>
<evidence type="ECO:0000256" key="5">
    <source>
        <dbReference type="ARBA" id="ARBA00023242"/>
    </source>
</evidence>
<gene>
    <name evidence="8" type="ORF">SHERM_03391</name>
</gene>
<evidence type="ECO:0000256" key="3">
    <source>
        <dbReference type="ARBA" id="ARBA00023125"/>
    </source>
</evidence>
<feature type="region of interest" description="Disordered" evidence="6">
    <location>
        <begin position="280"/>
        <end position="299"/>
    </location>
</feature>
<dbReference type="Gene3D" id="1.10.10.60">
    <property type="entry name" value="Homeodomain-like"/>
    <property type="match status" value="1"/>
</dbReference>
<feature type="domain" description="Myb-like" evidence="7">
    <location>
        <begin position="42"/>
        <end position="98"/>
    </location>
</feature>
<comment type="caution">
    <text evidence="8">The sequence shown here is derived from an EMBL/GenBank/DDBJ whole genome shotgun (WGS) entry which is preliminary data.</text>
</comment>
<accession>A0A9N7NT41</accession>
<evidence type="ECO:0000256" key="2">
    <source>
        <dbReference type="ARBA" id="ARBA00023015"/>
    </source>
</evidence>
<dbReference type="FunFam" id="1.10.10.60:FF:000032">
    <property type="entry name" value="Zinc finger and SCAN domain-containing 20"/>
    <property type="match status" value="1"/>
</dbReference>
<comment type="subcellular location">
    <subcellularLocation>
        <location evidence="1">Nucleus</location>
    </subcellularLocation>
</comment>
<feature type="region of interest" description="Disordered" evidence="6">
    <location>
        <begin position="139"/>
        <end position="218"/>
    </location>
</feature>
<organism evidence="8 9">
    <name type="scientific">Striga hermonthica</name>
    <name type="common">Purple witchweed</name>
    <name type="synonym">Buchnera hermonthica</name>
    <dbReference type="NCBI Taxonomy" id="68872"/>
    <lineage>
        <taxon>Eukaryota</taxon>
        <taxon>Viridiplantae</taxon>
        <taxon>Streptophyta</taxon>
        <taxon>Embryophyta</taxon>
        <taxon>Tracheophyta</taxon>
        <taxon>Spermatophyta</taxon>
        <taxon>Magnoliopsida</taxon>
        <taxon>eudicotyledons</taxon>
        <taxon>Gunneridae</taxon>
        <taxon>Pentapetalae</taxon>
        <taxon>asterids</taxon>
        <taxon>lamiids</taxon>
        <taxon>Lamiales</taxon>
        <taxon>Orobanchaceae</taxon>
        <taxon>Buchnereae</taxon>
        <taxon>Striga</taxon>
    </lineage>
</organism>
<dbReference type="PROSITE" id="PS50090">
    <property type="entry name" value="MYB_LIKE"/>
    <property type="match status" value="1"/>
</dbReference>
<name>A0A9N7NT41_STRHE</name>
<reference evidence="8" key="1">
    <citation type="submission" date="2019-12" db="EMBL/GenBank/DDBJ databases">
        <authorList>
            <person name="Scholes J."/>
        </authorList>
    </citation>
    <scope>NUCLEOTIDE SEQUENCE</scope>
</reference>
<dbReference type="CDD" id="cd12203">
    <property type="entry name" value="GT1"/>
    <property type="match status" value="1"/>
</dbReference>
<dbReference type="OrthoDB" id="691673at2759"/>
<evidence type="ECO:0000256" key="4">
    <source>
        <dbReference type="ARBA" id="ARBA00023163"/>
    </source>
</evidence>
<keyword evidence="9" id="KW-1185">Reference proteome</keyword>
<dbReference type="SMART" id="SM00717">
    <property type="entry name" value="SANT"/>
    <property type="match status" value="1"/>
</dbReference>
<evidence type="ECO:0000259" key="7">
    <source>
        <dbReference type="PROSITE" id="PS50090"/>
    </source>
</evidence>
<protein>
    <submittedName>
        <fullName evidence="8">Trihelix transcription factor GT-3a</fullName>
    </submittedName>
</protein>